<dbReference type="InterPro" id="IPR013964">
    <property type="entry name" value="DASH_Ask1"/>
</dbReference>
<evidence type="ECO:0000256" key="11">
    <source>
        <dbReference type="ARBA" id="ARBA00022829"/>
    </source>
</evidence>
<protein>
    <recommendedName>
        <fullName evidence="5">DASH complex subunit ASK1</fullName>
    </recommendedName>
</protein>
<keyword evidence="11" id="KW-0159">Chromosome partition</keyword>
<evidence type="ECO:0000256" key="9">
    <source>
        <dbReference type="ARBA" id="ARBA00022701"/>
    </source>
</evidence>
<feature type="compositionally biased region" description="Low complexity" evidence="17">
    <location>
        <begin position="360"/>
        <end position="373"/>
    </location>
</feature>
<dbReference type="GO" id="GO:0072686">
    <property type="term" value="C:mitotic spindle"/>
    <property type="evidence" value="ECO:0007669"/>
    <property type="project" value="InterPro"/>
</dbReference>
<reference evidence="18" key="1">
    <citation type="submission" date="2022-07" db="EMBL/GenBank/DDBJ databases">
        <title>Fungi with potential for degradation of polypropylene.</title>
        <authorList>
            <person name="Gostincar C."/>
        </authorList>
    </citation>
    <scope>NUCLEOTIDE SEQUENCE</scope>
    <source>
        <strain evidence="18">EXF-13287</strain>
    </source>
</reference>
<feature type="compositionally biased region" description="Acidic residues" evidence="17">
    <location>
        <begin position="411"/>
        <end position="426"/>
    </location>
</feature>
<feature type="compositionally biased region" description="Basic and acidic residues" evidence="17">
    <location>
        <begin position="304"/>
        <end position="319"/>
    </location>
</feature>
<feature type="region of interest" description="Disordered" evidence="17">
    <location>
        <begin position="467"/>
        <end position="492"/>
    </location>
</feature>
<evidence type="ECO:0000256" key="3">
    <source>
        <dbReference type="ARBA" id="ARBA00004629"/>
    </source>
</evidence>
<keyword evidence="14" id="KW-0539">Nucleus</keyword>
<name>A0AA38VD08_9PEZI</name>
<keyword evidence="16" id="KW-0137">Centromere</keyword>
<feature type="region of interest" description="Disordered" evidence="17">
    <location>
        <begin position="360"/>
        <end position="444"/>
    </location>
</feature>
<dbReference type="AlphaFoldDB" id="A0AA38VD08"/>
<dbReference type="GO" id="GO:0005874">
    <property type="term" value="C:microtubule"/>
    <property type="evidence" value="ECO:0007669"/>
    <property type="project" value="UniProtKB-KW"/>
</dbReference>
<comment type="caution">
    <text evidence="18">The sequence shown here is derived from an EMBL/GenBank/DDBJ whole genome shotgun (WGS) entry which is preliminary data.</text>
</comment>
<sequence length="492" mass="53901">MSRNTLPGAQSRTLTLTEELEKLEQSITLTLQEIDSNFSRAHRIVTTSILPLVEQYGEHSRSVWEASKFWKQFFEASANVSLSGYEEQQPANDDDENTMTAGEEDSTALRDDATGENLTPRPRSHGNDTTVTDAGGQDESSDFQHRQPDESVLSDDGGTLTGSTPRPPATKTMSVRPQFAGLGSPYDLLKREMKKEGGSAGASSPSRGVAGGEDEDDDTELLFQQHTARLPDMSMTPRSSIPGASGPRADDSAFLFSGQKHKPQDPLMHRVLDKNYRLMATPLKGNSGVSPIRWRVTQQQQQQKQKDDTTQLNKGKDPEGATATTRPIWADSPMSSPEIAMPKLRSEAFMSPAPRPSAYRSRLAAATAAPRTPGVSVQTPATSRKTRDVYASSRRTTAQQQTPGRGHDEKETDEITWETSDDDDLDIYGGMSPPKTIQFALPPSKLLQTPAREASKRIVEDILMTAGAEPDEDGEYSPTMVKMNPDLLDDTF</sequence>
<keyword evidence="10" id="KW-0498">Mitosis</keyword>
<accession>A0AA38VD08</accession>
<dbReference type="PANTHER" id="PTHR28200:SF1">
    <property type="entry name" value="DASH COMPLEX SUBUNIT ASK1"/>
    <property type="match status" value="1"/>
</dbReference>
<evidence type="ECO:0000256" key="5">
    <source>
        <dbReference type="ARBA" id="ARBA00014520"/>
    </source>
</evidence>
<evidence type="ECO:0000256" key="2">
    <source>
        <dbReference type="ARBA" id="ARBA00004186"/>
    </source>
</evidence>
<evidence type="ECO:0000313" key="19">
    <source>
        <dbReference type="Proteomes" id="UP001174691"/>
    </source>
</evidence>
<evidence type="ECO:0000256" key="8">
    <source>
        <dbReference type="ARBA" id="ARBA00022618"/>
    </source>
</evidence>
<comment type="subcellular location">
    <subcellularLocation>
        <location evidence="3">Chromosome</location>
        <location evidence="3">Centromere</location>
        <location evidence="3">Kinetochore</location>
    </subcellularLocation>
    <subcellularLocation>
        <location evidence="2">Cytoplasm</location>
        <location evidence="2">Cytoskeleton</location>
        <location evidence="2">Spindle</location>
    </subcellularLocation>
    <subcellularLocation>
        <location evidence="1">Nucleus</location>
    </subcellularLocation>
</comment>
<gene>
    <name evidence="18" type="ORF">NKR19_g7570</name>
</gene>
<evidence type="ECO:0000256" key="6">
    <source>
        <dbReference type="ARBA" id="ARBA00022454"/>
    </source>
</evidence>
<dbReference type="PANTHER" id="PTHR28200">
    <property type="entry name" value="DASH COMPLEX SUBUNIT ASK1"/>
    <property type="match status" value="1"/>
</dbReference>
<keyword evidence="15" id="KW-0131">Cell cycle</keyword>
<evidence type="ECO:0000256" key="7">
    <source>
        <dbReference type="ARBA" id="ARBA00022490"/>
    </source>
</evidence>
<keyword evidence="19" id="KW-1185">Reference proteome</keyword>
<evidence type="ECO:0000313" key="18">
    <source>
        <dbReference type="EMBL" id="KAJ9139041.1"/>
    </source>
</evidence>
<dbReference type="GO" id="GO:0044732">
    <property type="term" value="C:mitotic spindle pole body"/>
    <property type="evidence" value="ECO:0007669"/>
    <property type="project" value="TreeGrafter"/>
</dbReference>
<dbReference type="GO" id="GO:0008608">
    <property type="term" value="P:attachment of spindle microtubules to kinetochore"/>
    <property type="evidence" value="ECO:0007669"/>
    <property type="project" value="InterPro"/>
</dbReference>
<keyword evidence="13" id="KW-0206">Cytoskeleton</keyword>
<dbReference type="Pfam" id="PF08655">
    <property type="entry name" value="DASH_Ask1"/>
    <property type="match status" value="1"/>
</dbReference>
<proteinExistence type="inferred from homology"/>
<dbReference type="Proteomes" id="UP001174691">
    <property type="component" value="Unassembled WGS sequence"/>
</dbReference>
<keyword evidence="12" id="KW-0995">Kinetochore</keyword>
<evidence type="ECO:0000256" key="15">
    <source>
        <dbReference type="ARBA" id="ARBA00023306"/>
    </source>
</evidence>
<comment type="similarity">
    <text evidence="4">Belongs to the DASH complex ASK1 family.</text>
</comment>
<evidence type="ECO:0000256" key="14">
    <source>
        <dbReference type="ARBA" id="ARBA00023242"/>
    </source>
</evidence>
<evidence type="ECO:0000256" key="12">
    <source>
        <dbReference type="ARBA" id="ARBA00022838"/>
    </source>
</evidence>
<keyword evidence="8" id="KW-0132">Cell division</keyword>
<evidence type="ECO:0000256" key="17">
    <source>
        <dbReference type="SAM" id="MobiDB-lite"/>
    </source>
</evidence>
<keyword evidence="6" id="KW-0158">Chromosome</keyword>
<feature type="compositionally biased region" description="Polar residues" evidence="17">
    <location>
        <begin position="393"/>
        <end position="403"/>
    </location>
</feature>
<organism evidence="18 19">
    <name type="scientific">Coniochaeta hoffmannii</name>
    <dbReference type="NCBI Taxonomy" id="91930"/>
    <lineage>
        <taxon>Eukaryota</taxon>
        <taxon>Fungi</taxon>
        <taxon>Dikarya</taxon>
        <taxon>Ascomycota</taxon>
        <taxon>Pezizomycotina</taxon>
        <taxon>Sordariomycetes</taxon>
        <taxon>Sordariomycetidae</taxon>
        <taxon>Coniochaetales</taxon>
        <taxon>Coniochaetaceae</taxon>
        <taxon>Coniochaeta</taxon>
    </lineage>
</organism>
<feature type="compositionally biased region" description="Basic and acidic residues" evidence="17">
    <location>
        <begin position="188"/>
        <end position="197"/>
    </location>
</feature>
<evidence type="ECO:0000256" key="1">
    <source>
        <dbReference type="ARBA" id="ARBA00004123"/>
    </source>
</evidence>
<keyword evidence="7" id="KW-0963">Cytoplasm</keyword>
<evidence type="ECO:0000256" key="13">
    <source>
        <dbReference type="ARBA" id="ARBA00023212"/>
    </source>
</evidence>
<dbReference type="GO" id="GO:0042729">
    <property type="term" value="C:DASH complex"/>
    <property type="evidence" value="ECO:0007669"/>
    <property type="project" value="InterPro"/>
</dbReference>
<feature type="compositionally biased region" description="Acidic residues" evidence="17">
    <location>
        <begin position="92"/>
        <end position="106"/>
    </location>
</feature>
<dbReference type="EMBL" id="JANBVN010000135">
    <property type="protein sequence ID" value="KAJ9139041.1"/>
    <property type="molecule type" value="Genomic_DNA"/>
</dbReference>
<keyword evidence="9" id="KW-0493">Microtubule</keyword>
<feature type="region of interest" description="Disordered" evidence="17">
    <location>
        <begin position="84"/>
        <end position="249"/>
    </location>
</feature>
<evidence type="ECO:0000256" key="4">
    <source>
        <dbReference type="ARBA" id="ARBA00010731"/>
    </source>
</evidence>
<evidence type="ECO:0000256" key="16">
    <source>
        <dbReference type="ARBA" id="ARBA00023328"/>
    </source>
</evidence>
<dbReference type="GO" id="GO:0051301">
    <property type="term" value="P:cell division"/>
    <property type="evidence" value="ECO:0007669"/>
    <property type="project" value="UniProtKB-KW"/>
</dbReference>
<feature type="region of interest" description="Disordered" evidence="17">
    <location>
        <begin position="282"/>
        <end position="337"/>
    </location>
</feature>
<evidence type="ECO:0000256" key="10">
    <source>
        <dbReference type="ARBA" id="ARBA00022776"/>
    </source>
</evidence>